<dbReference type="Proteomes" id="UP000221165">
    <property type="component" value="Unassembled WGS sequence"/>
</dbReference>
<evidence type="ECO:0000313" key="2">
    <source>
        <dbReference type="Proteomes" id="UP000221165"/>
    </source>
</evidence>
<dbReference type="GeneID" id="94427235"/>
<dbReference type="VEuPathDB" id="ToxoDB:CSUI_003829"/>
<protein>
    <submittedName>
        <fullName evidence="1">Uncharacterized protein</fullName>
    </submittedName>
</protein>
<dbReference type="RefSeq" id="XP_067923999.1">
    <property type="nucleotide sequence ID" value="XM_068064024.1"/>
</dbReference>
<sequence length="58" mass="6574">PGPVLPVWVTGYTKSRYTLRLSEQHVCKWFVKTTTAVQLTAHTGQLPACCARLRKSWT</sequence>
<keyword evidence="2" id="KW-1185">Reference proteome</keyword>
<proteinExistence type="predicted"/>
<dbReference type="AlphaFoldDB" id="A0A2C6L3G0"/>
<gene>
    <name evidence="1" type="ORF">CSUI_003829</name>
</gene>
<name>A0A2C6L3G0_9APIC</name>
<feature type="non-terminal residue" evidence="1">
    <location>
        <position position="1"/>
    </location>
</feature>
<comment type="caution">
    <text evidence="1">The sequence shown here is derived from an EMBL/GenBank/DDBJ whole genome shotgun (WGS) entry which is preliminary data.</text>
</comment>
<reference evidence="1 2" key="1">
    <citation type="journal article" date="2017" name="Int. J. Parasitol.">
        <title>The genome of the protozoan parasite Cystoisospora suis and a reverse vaccinology approach to identify vaccine candidates.</title>
        <authorList>
            <person name="Palmieri N."/>
            <person name="Shrestha A."/>
            <person name="Ruttkowski B."/>
            <person name="Beck T."/>
            <person name="Vogl C."/>
            <person name="Tomley F."/>
            <person name="Blake D.P."/>
            <person name="Joachim A."/>
        </authorList>
    </citation>
    <scope>NUCLEOTIDE SEQUENCE [LARGE SCALE GENOMIC DNA]</scope>
    <source>
        <strain evidence="1 2">Wien I</strain>
    </source>
</reference>
<evidence type="ECO:0000313" key="1">
    <source>
        <dbReference type="EMBL" id="PHJ22322.1"/>
    </source>
</evidence>
<accession>A0A2C6L3G0</accession>
<dbReference type="EMBL" id="MIGC01001728">
    <property type="protein sequence ID" value="PHJ22322.1"/>
    <property type="molecule type" value="Genomic_DNA"/>
</dbReference>
<organism evidence="1 2">
    <name type="scientific">Cystoisospora suis</name>
    <dbReference type="NCBI Taxonomy" id="483139"/>
    <lineage>
        <taxon>Eukaryota</taxon>
        <taxon>Sar</taxon>
        <taxon>Alveolata</taxon>
        <taxon>Apicomplexa</taxon>
        <taxon>Conoidasida</taxon>
        <taxon>Coccidia</taxon>
        <taxon>Eucoccidiorida</taxon>
        <taxon>Eimeriorina</taxon>
        <taxon>Sarcocystidae</taxon>
        <taxon>Cystoisospora</taxon>
    </lineage>
</organism>